<sequence length="328" mass="35723">MIVTMPNTTTAAISHEIDELHVERGEAALGRVLTLIISTREADLETALATVNAASREHPCRVIAIVTDTQTLSEQSTVNSDPDCYKLIQPDKQGSGTLDAQIRFGADAGAGEIIVLAPVNKLLDHLDALVIPLLVPDAPVVTWWPSEAPADPSNTPLGEKSTSRITDAQKSANPADTVAELRQHIQPADVDLSWTRITVWRAMLASILDQPPHLPVQSVRVCGQSNYLPLELLASWLALKLQVPVTVERTPDAQAITGVYFTREDGELGMDRLESDHAVIHQPNQVDQTVSLPLRSDSDCLNEELGRLDPDELYAEVISQGWDLVSHN</sequence>
<evidence type="ECO:0000259" key="1">
    <source>
        <dbReference type="Pfam" id="PF10128"/>
    </source>
</evidence>
<dbReference type="Pfam" id="PF10128">
    <property type="entry name" value="OpcA_G6PD_assem"/>
    <property type="match status" value="1"/>
</dbReference>
<dbReference type="Proteomes" id="UP000216004">
    <property type="component" value="Unassembled WGS sequence"/>
</dbReference>
<dbReference type="PANTHER" id="PTHR38658">
    <property type="entry name" value="OXPP CYCLE PROTEIN OPCA-RELATED"/>
    <property type="match status" value="1"/>
</dbReference>
<protein>
    <submittedName>
        <fullName evidence="3">OpcA protein</fullName>
    </submittedName>
</protein>
<organism evidence="3 4">
    <name type="scientific">Bombiscardovia coagulans</name>
    <dbReference type="NCBI Taxonomy" id="686666"/>
    <lineage>
        <taxon>Bacteria</taxon>
        <taxon>Bacillati</taxon>
        <taxon>Actinomycetota</taxon>
        <taxon>Actinomycetes</taxon>
        <taxon>Bifidobacteriales</taxon>
        <taxon>Bifidobacteriaceae</taxon>
        <taxon>Bombiscardovia</taxon>
    </lineage>
</organism>
<dbReference type="AlphaFoldDB" id="A0A261EU44"/>
<dbReference type="EMBL" id="MWWS01000004">
    <property type="protein sequence ID" value="OZG50384.1"/>
    <property type="molecule type" value="Genomic_DNA"/>
</dbReference>
<accession>A0A261EU44</accession>
<dbReference type="InterPro" id="IPR046801">
    <property type="entry name" value="OpcA_G6PD_N"/>
</dbReference>
<name>A0A261EU44_9BIFI</name>
<keyword evidence="4" id="KW-1185">Reference proteome</keyword>
<proteinExistence type="predicted"/>
<gene>
    <name evidence="3" type="ORF">BOCO_0901</name>
</gene>
<dbReference type="PANTHER" id="PTHR38658:SF1">
    <property type="entry name" value="OXPP CYCLE PROTEIN OPCA-RELATED"/>
    <property type="match status" value="1"/>
</dbReference>
<evidence type="ECO:0000313" key="4">
    <source>
        <dbReference type="Proteomes" id="UP000216004"/>
    </source>
</evidence>
<evidence type="ECO:0000259" key="2">
    <source>
        <dbReference type="Pfam" id="PF20171"/>
    </source>
</evidence>
<comment type="caution">
    <text evidence="3">The sequence shown here is derived from an EMBL/GenBank/DDBJ whole genome shotgun (WGS) entry which is preliminary data.</text>
</comment>
<reference evidence="3 4" key="1">
    <citation type="journal article" date="2017" name="BMC Genomics">
        <title>Comparative genomic and phylogenomic analyses of the Bifidobacteriaceae family.</title>
        <authorList>
            <person name="Lugli G.A."/>
            <person name="Milani C."/>
            <person name="Turroni F."/>
            <person name="Duranti S."/>
            <person name="Mancabelli L."/>
            <person name="Mangifesta M."/>
            <person name="Ferrario C."/>
            <person name="Modesto M."/>
            <person name="Mattarelli P."/>
            <person name="Jiri K."/>
            <person name="van Sinderen D."/>
            <person name="Ventura M."/>
        </authorList>
    </citation>
    <scope>NUCLEOTIDE SEQUENCE [LARGE SCALE GENOMIC DNA]</scope>
    <source>
        <strain evidence="3 4">DSM 22924</strain>
    </source>
</reference>
<feature type="domain" description="Glucose-6-phosphate dehydrogenase assembly protein OpcA N-terminal" evidence="1">
    <location>
        <begin position="52"/>
        <end position="183"/>
    </location>
</feature>
<feature type="domain" description="Glucose-6-phosphate dehydrogenase assembly protein OpcA C-terminal" evidence="2">
    <location>
        <begin position="187"/>
        <end position="317"/>
    </location>
</feature>
<dbReference type="Pfam" id="PF20171">
    <property type="entry name" value="OpcA_G6PD_C"/>
    <property type="match status" value="1"/>
</dbReference>
<evidence type="ECO:0000313" key="3">
    <source>
        <dbReference type="EMBL" id="OZG50384.1"/>
    </source>
</evidence>
<dbReference type="RefSeq" id="WP_094722866.1">
    <property type="nucleotide sequence ID" value="NZ_MWWS01000004.1"/>
</dbReference>
<dbReference type="InterPro" id="IPR004555">
    <property type="entry name" value="G6PDH_assembly_OpcA"/>
</dbReference>
<dbReference type="InterPro" id="IPR046802">
    <property type="entry name" value="OpcA_G6PD_C"/>
</dbReference>
<dbReference type="OrthoDB" id="128564at2"/>